<dbReference type="KEGG" id="minf:MESINF_2273"/>
<dbReference type="InterPro" id="IPR027417">
    <property type="entry name" value="P-loop_NTPase"/>
</dbReference>
<dbReference type="Pfam" id="PF08352">
    <property type="entry name" value="oligo_HPY"/>
    <property type="match status" value="1"/>
</dbReference>
<dbReference type="GO" id="GO:0015833">
    <property type="term" value="P:peptide transport"/>
    <property type="evidence" value="ECO:0007669"/>
    <property type="project" value="InterPro"/>
</dbReference>
<dbReference type="GO" id="GO:0016887">
    <property type="term" value="F:ATP hydrolysis activity"/>
    <property type="evidence" value="ECO:0007669"/>
    <property type="project" value="InterPro"/>
</dbReference>
<dbReference type="SUPFAM" id="SSF52540">
    <property type="entry name" value="P-loop containing nucleoside triphosphate hydrolases"/>
    <property type="match status" value="1"/>
</dbReference>
<name>A0A7Z7LHT9_9BACT</name>
<reference evidence="5 6" key="1">
    <citation type="submission" date="2017-01" db="EMBL/GenBank/DDBJ databases">
        <authorList>
            <person name="Erauso G."/>
        </authorList>
    </citation>
    <scope>NUCLEOTIDE SEQUENCE [LARGE SCALE GENOMIC DNA]</scope>
    <source>
        <strain evidence="5">MESINF1</strain>
    </source>
</reference>
<feature type="domain" description="ABC transporter" evidence="4">
    <location>
        <begin position="13"/>
        <end position="261"/>
    </location>
</feature>
<accession>A0A7Z7LHT9</accession>
<dbReference type="PANTHER" id="PTHR43067">
    <property type="entry name" value="OLIGOPEPTIDE/DIPEPTIDE ABC TRANSPORTER, ATPASE SUBUNIT"/>
    <property type="match status" value="1"/>
</dbReference>
<dbReference type="GO" id="GO:0005524">
    <property type="term" value="F:ATP binding"/>
    <property type="evidence" value="ECO:0007669"/>
    <property type="project" value="UniProtKB-KW"/>
</dbReference>
<dbReference type="Gene3D" id="3.40.50.300">
    <property type="entry name" value="P-loop containing nucleotide triphosphate hydrolases"/>
    <property type="match status" value="1"/>
</dbReference>
<dbReference type="PANTHER" id="PTHR43067:SF3">
    <property type="entry name" value="MALTOSE ABC TRANSPORTER, ATP-BINDING PROTEIN"/>
    <property type="match status" value="1"/>
</dbReference>
<evidence type="ECO:0000256" key="2">
    <source>
        <dbReference type="ARBA" id="ARBA00022741"/>
    </source>
</evidence>
<dbReference type="CDD" id="cd03257">
    <property type="entry name" value="ABC_NikE_OppD_transporters"/>
    <property type="match status" value="1"/>
</dbReference>
<dbReference type="NCBIfam" id="TIGR01727">
    <property type="entry name" value="oligo_HPY"/>
    <property type="match status" value="1"/>
</dbReference>
<dbReference type="SMART" id="SM00382">
    <property type="entry name" value="AAA"/>
    <property type="match status" value="1"/>
</dbReference>
<sequence>MISMDKYDVTPILQCKKLVAGYKMKSGFVHAVDDVSFDLEKGGFLGIAGESGCGKSTLAFAIMRLLKDNAKIESGEIIFKGRDLARLKDNEMKKIRWVDISMVFQSAMNALNPVLSIGEQLTDAVHAHSEVTQSEAHDKAIEVLKLVDISQDRFNSYPHQLSGGMKQRVMIAMALILNPTLVIMDEPTTALDVVVQRTIIEKIQELRNALGFSVIFITHDLSLLVEISDTLAIMYAGKIVEYGSAQALFNHPLHPYTIGLMNSFPSLTGKISRMGGIEGKPPNLLDPPEGCRFSPRCPQAMSICRKSYPSLENKGENHSVACFLHEGVDKP</sequence>
<dbReference type="InterPro" id="IPR003593">
    <property type="entry name" value="AAA+_ATPase"/>
</dbReference>
<dbReference type="InterPro" id="IPR003439">
    <property type="entry name" value="ABC_transporter-like_ATP-bd"/>
</dbReference>
<keyword evidence="2" id="KW-0547">Nucleotide-binding</keyword>
<dbReference type="InterPro" id="IPR017871">
    <property type="entry name" value="ABC_transporter-like_CS"/>
</dbReference>
<protein>
    <submittedName>
        <fullName evidence="5">Dipeptide transport ATP-binding protein DppD</fullName>
    </submittedName>
</protein>
<evidence type="ECO:0000313" key="5">
    <source>
        <dbReference type="EMBL" id="SSC13713.1"/>
    </source>
</evidence>
<dbReference type="FunFam" id="3.40.50.300:FF:000016">
    <property type="entry name" value="Oligopeptide ABC transporter ATP-binding component"/>
    <property type="match status" value="1"/>
</dbReference>
<evidence type="ECO:0000256" key="3">
    <source>
        <dbReference type="ARBA" id="ARBA00022840"/>
    </source>
</evidence>
<evidence type="ECO:0000259" key="4">
    <source>
        <dbReference type="PROSITE" id="PS50893"/>
    </source>
</evidence>
<organism evidence="5 6">
    <name type="scientific">Mesotoga infera</name>
    <dbReference type="NCBI Taxonomy" id="1236046"/>
    <lineage>
        <taxon>Bacteria</taxon>
        <taxon>Thermotogati</taxon>
        <taxon>Thermotogota</taxon>
        <taxon>Thermotogae</taxon>
        <taxon>Kosmotogales</taxon>
        <taxon>Kosmotogaceae</taxon>
        <taxon>Mesotoga</taxon>
    </lineage>
</organism>
<dbReference type="PROSITE" id="PS00211">
    <property type="entry name" value="ABC_TRANSPORTER_1"/>
    <property type="match status" value="1"/>
</dbReference>
<dbReference type="Proteomes" id="UP000250796">
    <property type="component" value="Chromosome MESINF"/>
</dbReference>
<dbReference type="AlphaFoldDB" id="A0A7Z7LHT9"/>
<keyword evidence="6" id="KW-1185">Reference proteome</keyword>
<proteinExistence type="predicted"/>
<gene>
    <name evidence="5" type="primary">dppD</name>
    <name evidence="5" type="ORF">MESINF_2273</name>
</gene>
<dbReference type="PROSITE" id="PS50893">
    <property type="entry name" value="ABC_TRANSPORTER_2"/>
    <property type="match status" value="1"/>
</dbReference>
<evidence type="ECO:0000313" key="6">
    <source>
        <dbReference type="Proteomes" id="UP000250796"/>
    </source>
</evidence>
<evidence type="ECO:0000256" key="1">
    <source>
        <dbReference type="ARBA" id="ARBA00022448"/>
    </source>
</evidence>
<dbReference type="InterPro" id="IPR013563">
    <property type="entry name" value="Oligopep_ABC_C"/>
</dbReference>
<dbReference type="Pfam" id="PF00005">
    <property type="entry name" value="ABC_tran"/>
    <property type="match status" value="1"/>
</dbReference>
<dbReference type="EMBL" id="LS974202">
    <property type="protein sequence ID" value="SSC13713.1"/>
    <property type="molecule type" value="Genomic_DNA"/>
</dbReference>
<keyword evidence="3 5" id="KW-0067">ATP-binding</keyword>
<keyword evidence="1" id="KW-0813">Transport</keyword>